<protein>
    <recommendedName>
        <fullName evidence="6">COP9 signalosome complex subunit 6</fullName>
    </recommendedName>
</protein>
<feature type="domain" description="JAB1/MPN/MOV34 metalloenzyme" evidence="2">
    <location>
        <begin position="19"/>
        <end position="118"/>
    </location>
</feature>
<dbReference type="InterPro" id="IPR000555">
    <property type="entry name" value="JAMM/MPN+_dom"/>
</dbReference>
<keyword evidence="5" id="KW-1185">Reference proteome</keyword>
<dbReference type="Gene3D" id="3.40.140.10">
    <property type="entry name" value="Cytidine Deaminase, domain 2"/>
    <property type="match status" value="1"/>
</dbReference>
<evidence type="ECO:0000259" key="3">
    <source>
        <dbReference type="Pfam" id="PF13012"/>
    </source>
</evidence>
<dbReference type="Pfam" id="PF01398">
    <property type="entry name" value="JAB"/>
    <property type="match status" value="1"/>
</dbReference>
<evidence type="ECO:0000313" key="5">
    <source>
        <dbReference type="Proteomes" id="UP001295423"/>
    </source>
</evidence>
<evidence type="ECO:0000259" key="2">
    <source>
        <dbReference type="Pfam" id="PF01398"/>
    </source>
</evidence>
<organism evidence="4 5">
    <name type="scientific">Cylindrotheca closterium</name>
    <dbReference type="NCBI Taxonomy" id="2856"/>
    <lineage>
        <taxon>Eukaryota</taxon>
        <taxon>Sar</taxon>
        <taxon>Stramenopiles</taxon>
        <taxon>Ochrophyta</taxon>
        <taxon>Bacillariophyta</taxon>
        <taxon>Bacillariophyceae</taxon>
        <taxon>Bacillariophycidae</taxon>
        <taxon>Bacillariales</taxon>
        <taxon>Bacillariaceae</taxon>
        <taxon>Cylindrotheca</taxon>
    </lineage>
</organism>
<dbReference type="GO" id="GO:0008180">
    <property type="term" value="C:COP9 signalosome"/>
    <property type="evidence" value="ECO:0007669"/>
    <property type="project" value="TreeGrafter"/>
</dbReference>
<proteinExistence type="inferred from homology"/>
<dbReference type="Pfam" id="PF13012">
    <property type="entry name" value="MitMem_reg"/>
    <property type="match status" value="1"/>
</dbReference>
<reference evidence="4" key="1">
    <citation type="submission" date="2023-08" db="EMBL/GenBank/DDBJ databases">
        <authorList>
            <person name="Audoor S."/>
            <person name="Bilcke G."/>
        </authorList>
    </citation>
    <scope>NUCLEOTIDE SEQUENCE</scope>
</reference>
<dbReference type="PANTHER" id="PTHR10540">
    <property type="entry name" value="EUKARYOTIC TRANSLATION INITIATION FACTOR 3 SUBUNIT F-RELATED"/>
    <property type="match status" value="1"/>
</dbReference>
<gene>
    <name evidence="4" type="ORF">CYCCA115_LOCUS16985</name>
</gene>
<dbReference type="AlphaFoldDB" id="A0AAD2FZG8"/>
<dbReference type="InterPro" id="IPR024969">
    <property type="entry name" value="EIF3F/CSN6-like_C"/>
</dbReference>
<dbReference type="PANTHER" id="PTHR10540:SF8">
    <property type="entry name" value="COP9 SIGNALOSOME COMPLEX SUBUNIT 6"/>
    <property type="match status" value="1"/>
</dbReference>
<comment type="caution">
    <text evidence="4">The sequence shown here is derived from an EMBL/GenBank/DDBJ whole genome shotgun (WGS) entry which is preliminary data.</text>
</comment>
<dbReference type="GO" id="GO:0008237">
    <property type="term" value="F:metallopeptidase activity"/>
    <property type="evidence" value="ECO:0007669"/>
    <property type="project" value="InterPro"/>
</dbReference>
<dbReference type="Proteomes" id="UP001295423">
    <property type="component" value="Unassembled WGS sequence"/>
</dbReference>
<accession>A0AAD2FZG8</accession>
<evidence type="ECO:0008006" key="6">
    <source>
        <dbReference type="Google" id="ProtNLM"/>
    </source>
</evidence>
<feature type="domain" description="EIF3F/CSN6-like C-terminal" evidence="3">
    <location>
        <begin position="181"/>
        <end position="293"/>
    </location>
</feature>
<comment type="similarity">
    <text evidence="1">Belongs to the peptidase M67A family. CSN6 subfamily.</text>
</comment>
<name>A0AAD2FZG8_9STRA</name>
<sequence length="315" mass="34891">MSSMEVDQPKGAAIKESGVALHPLALVHMSDQYTRISTGGSPLDKSAAVVGLMYGFTDGQGVLQIQDADDIPPEASEQTQLQVDLHKAVFPLHSVVGWYRVSLKDEEPSPDDLQTTKNLSEHFANSLAQFCFCLLEVQQDTKDTTGSSLNEVLPINLYTLREVENHSILLGFDNWNLETSDPERIAVERVMKERPMQAEGSRASNSYVESSNSIQTSLDSMRDRINVLVSFLRSTQEGKVPMNHRLLRQVQVLVHSLGPIAQIAGSEAPSEASDADIMTHLAAVAKTVSAVQSYTEKFRLIHENRNLNKEMRRAF</sequence>
<evidence type="ECO:0000256" key="1">
    <source>
        <dbReference type="ARBA" id="ARBA00010893"/>
    </source>
</evidence>
<evidence type="ECO:0000313" key="4">
    <source>
        <dbReference type="EMBL" id="CAJ1958006.1"/>
    </source>
</evidence>
<dbReference type="EMBL" id="CAKOGP040001959">
    <property type="protein sequence ID" value="CAJ1958006.1"/>
    <property type="molecule type" value="Genomic_DNA"/>
</dbReference>